<dbReference type="OrthoDB" id="1110462at2759"/>
<proteinExistence type="predicted"/>
<evidence type="ECO:0000313" key="2">
    <source>
        <dbReference type="EMBL" id="CAA7039393.1"/>
    </source>
</evidence>
<dbReference type="SUPFAM" id="SSF56672">
    <property type="entry name" value="DNA/RNA polymerases"/>
    <property type="match status" value="1"/>
</dbReference>
<protein>
    <recommendedName>
        <fullName evidence="1">Reverse transcriptase domain-containing protein</fullName>
    </recommendedName>
</protein>
<name>A0A6D2JEI7_9BRAS</name>
<keyword evidence="3" id="KW-1185">Reference proteome</keyword>
<dbReference type="EMBL" id="CACVBM020001209">
    <property type="protein sequence ID" value="CAA7039393.1"/>
    <property type="molecule type" value="Genomic_DNA"/>
</dbReference>
<dbReference type="InterPro" id="IPR000477">
    <property type="entry name" value="RT_dom"/>
</dbReference>
<dbReference type="Pfam" id="PF13966">
    <property type="entry name" value="zf-RVT"/>
    <property type="match status" value="1"/>
</dbReference>
<evidence type="ECO:0000259" key="1">
    <source>
        <dbReference type="PROSITE" id="PS50878"/>
    </source>
</evidence>
<dbReference type="AlphaFoldDB" id="A0A6D2JEI7"/>
<dbReference type="Proteomes" id="UP000467841">
    <property type="component" value="Unassembled WGS sequence"/>
</dbReference>
<gene>
    <name evidence="2" type="ORF">MERR_LOCUS26628</name>
</gene>
<accession>A0A6D2JEI7</accession>
<dbReference type="InterPro" id="IPR026960">
    <property type="entry name" value="RVT-Znf"/>
</dbReference>
<comment type="caution">
    <text evidence="2">The sequence shown here is derived from an EMBL/GenBank/DDBJ whole genome shotgun (WGS) entry which is preliminary data.</text>
</comment>
<feature type="domain" description="Reverse transcriptase" evidence="1">
    <location>
        <begin position="315"/>
        <end position="585"/>
    </location>
</feature>
<reference evidence="2" key="1">
    <citation type="submission" date="2020-01" db="EMBL/GenBank/DDBJ databases">
        <authorList>
            <person name="Mishra B."/>
        </authorList>
    </citation>
    <scope>NUCLEOTIDE SEQUENCE [LARGE SCALE GENOMIC DNA]</scope>
</reference>
<sequence>MPQQEQRAEFWDQISQIGYQRDSAWLLTGDFNDILENSEKIGGPERSEGYFIQFRRCNYLRFEGSDHRLVITFLDMSRKKQHRPFRYDRSLNDNEKAREVIEQAWDKDKEESVEDKINRCRRSIIEWSKIEKENSAKMIEESQSNLEVELSSSHPDQVNIEALTAKLNKAYKAEESFWRQRSRVQWLQGGDRNTGYFHAVTKGRRATNRLTIIEDDEGKTFHQEPQIGKVFCEYFQKIFTSNNLQEFQTVEETISNRITPAMIEKLCAIPDDTDIRAAIFNVHADKAPGSDGFSAGFYQSFWNIIGANVCEEIRGFFLSANLDKKLNETHVCLIPKGTAPQKAADFRPIALCNVRYKIIAKILTGRIQPFLDTLISKHQSAFVPGRAIADNVLITHETLHYLKISGATKRCSMVVKTDMSKAYDRIEWGFLKAVLQKFGFQPMWISWIMECVTTVSYSFLINGAPQGNIVPSRGLRQGDPLSPYLFILCTEVLSGLCKQAQRSGNLKGLQVARRSPFINHLLFADDTIFFCKTNDANCLALSLILNWYERSSGQCINLSKSTVTFSGKTPPEIKERVKLTLGIVKEGGMGKYLGLPESFGRRKKDVFTGLVDRIRQRSHSWPTRFLSGAGKHVLLQSVLSAFPTYTMSCFKLPRSLCKRIQTILTRFWWDNSQDHRKMAWVAWKKMAIPKAEGGLGFRDIETFNDALLAKLSWRIFKDPDSLLAQVLRGKYGEVGSSFLESKHKQSGSHGWKGILAGNEVLKKGLGWLVGDGESINVWSDPWLSTNQPLLPIGPPTIDNLHLKVKDLLDHNTNEWNLQAIRLHLPQYEDTIRQLIPSSFRPADSQVWMAEKSGIYNTKSGYKLLAQLFPKTSKSKFDWYKNIWNVHTSPKLKYFLWRIAHEALPVGDLLAYRGINSELHCKRCNGPESIYHIDRLPVRKESLELVPSPNPDKHSSLGPRHEADLGAVTALQESSTYRYR</sequence>
<dbReference type="PROSITE" id="PS50878">
    <property type="entry name" value="RT_POL"/>
    <property type="match status" value="1"/>
</dbReference>
<dbReference type="PANTHER" id="PTHR33116:SF86">
    <property type="entry name" value="REVERSE TRANSCRIPTASE DOMAIN-CONTAINING PROTEIN"/>
    <property type="match status" value="1"/>
</dbReference>
<dbReference type="Pfam" id="PF00078">
    <property type="entry name" value="RVT_1"/>
    <property type="match status" value="1"/>
</dbReference>
<dbReference type="CDD" id="cd01650">
    <property type="entry name" value="RT_nLTR_like"/>
    <property type="match status" value="1"/>
</dbReference>
<dbReference type="PANTHER" id="PTHR33116">
    <property type="entry name" value="REVERSE TRANSCRIPTASE ZINC-BINDING DOMAIN-CONTAINING PROTEIN-RELATED-RELATED"/>
    <property type="match status" value="1"/>
</dbReference>
<organism evidence="2 3">
    <name type="scientific">Microthlaspi erraticum</name>
    <dbReference type="NCBI Taxonomy" id="1685480"/>
    <lineage>
        <taxon>Eukaryota</taxon>
        <taxon>Viridiplantae</taxon>
        <taxon>Streptophyta</taxon>
        <taxon>Embryophyta</taxon>
        <taxon>Tracheophyta</taxon>
        <taxon>Spermatophyta</taxon>
        <taxon>Magnoliopsida</taxon>
        <taxon>eudicotyledons</taxon>
        <taxon>Gunneridae</taxon>
        <taxon>Pentapetalae</taxon>
        <taxon>rosids</taxon>
        <taxon>malvids</taxon>
        <taxon>Brassicales</taxon>
        <taxon>Brassicaceae</taxon>
        <taxon>Coluteocarpeae</taxon>
        <taxon>Microthlaspi</taxon>
    </lineage>
</organism>
<evidence type="ECO:0000313" key="3">
    <source>
        <dbReference type="Proteomes" id="UP000467841"/>
    </source>
</evidence>
<dbReference type="InterPro" id="IPR043502">
    <property type="entry name" value="DNA/RNA_pol_sf"/>
</dbReference>